<evidence type="ECO:0000313" key="2">
    <source>
        <dbReference type="EMBL" id="MCP2360958.1"/>
    </source>
</evidence>
<keyword evidence="1" id="KW-0472">Membrane</keyword>
<gene>
    <name evidence="2" type="ORF">HD597_007978</name>
</gene>
<keyword evidence="3" id="KW-1185">Reference proteome</keyword>
<dbReference type="RefSeq" id="WP_253749349.1">
    <property type="nucleotide sequence ID" value="NZ_BAABKA010000108.1"/>
</dbReference>
<keyword evidence="1" id="KW-1133">Transmembrane helix</keyword>
<protein>
    <submittedName>
        <fullName evidence="2">Uncharacterized protein</fullName>
    </submittedName>
</protein>
<evidence type="ECO:0000313" key="3">
    <source>
        <dbReference type="Proteomes" id="UP001139648"/>
    </source>
</evidence>
<feature type="transmembrane region" description="Helical" evidence="1">
    <location>
        <begin position="207"/>
        <end position="226"/>
    </location>
</feature>
<reference evidence="2" key="1">
    <citation type="submission" date="2022-06" db="EMBL/GenBank/DDBJ databases">
        <title>Sequencing the genomes of 1000 actinobacteria strains.</title>
        <authorList>
            <person name="Klenk H.-P."/>
        </authorList>
    </citation>
    <scope>NUCLEOTIDE SEQUENCE</scope>
    <source>
        <strain evidence="2">DSM 46694</strain>
    </source>
</reference>
<organism evidence="2 3">
    <name type="scientific">Nonomuraea thailandensis</name>
    <dbReference type="NCBI Taxonomy" id="1188745"/>
    <lineage>
        <taxon>Bacteria</taxon>
        <taxon>Bacillati</taxon>
        <taxon>Actinomycetota</taxon>
        <taxon>Actinomycetes</taxon>
        <taxon>Streptosporangiales</taxon>
        <taxon>Streptosporangiaceae</taxon>
        <taxon>Nonomuraea</taxon>
    </lineage>
</organism>
<feature type="transmembrane region" description="Helical" evidence="1">
    <location>
        <begin position="158"/>
        <end position="178"/>
    </location>
</feature>
<name>A0A9X2GV54_9ACTN</name>
<accession>A0A9X2GV54</accession>
<dbReference type="AlphaFoldDB" id="A0A9X2GV54"/>
<feature type="transmembrane region" description="Helical" evidence="1">
    <location>
        <begin position="238"/>
        <end position="261"/>
    </location>
</feature>
<sequence length="324" mass="34460">MQDVAGEKAFSWRQRALAYIAELQSQLDGYDDGSAPARGAQRHLDAAREAAAGRASLRGAWSGLAVDRTWANINKVEVALLKLLPEAELPWWGSDVLARALQHLGPQDPRRTKLEEHLRGQDGKLSPQDRTLAVITLQAANIAAQQEKVRLRSFRNTILISTFVLIAVAAALLVVGAIHPHAINLCFDDPKAGPACPIGLTPTAWDVAIVELIGLSAASLVGAIGLRHIHGTSAPYTLPIVLALLKLPAGAVSAVIGLMLIQARFVPGLSDLDSRAQILGWAAIFGAAQQLITRLVDEQGQNVLSNVRDASRGVGRAAEATNPD</sequence>
<evidence type="ECO:0000256" key="1">
    <source>
        <dbReference type="SAM" id="Phobius"/>
    </source>
</evidence>
<keyword evidence="1" id="KW-0812">Transmembrane</keyword>
<proteinExistence type="predicted"/>
<dbReference type="Proteomes" id="UP001139648">
    <property type="component" value="Unassembled WGS sequence"/>
</dbReference>
<comment type="caution">
    <text evidence="2">The sequence shown here is derived from an EMBL/GenBank/DDBJ whole genome shotgun (WGS) entry which is preliminary data.</text>
</comment>
<dbReference type="EMBL" id="JAMZEB010000002">
    <property type="protein sequence ID" value="MCP2360958.1"/>
    <property type="molecule type" value="Genomic_DNA"/>
</dbReference>